<evidence type="ECO:0000256" key="5">
    <source>
        <dbReference type="SAM" id="MobiDB-lite"/>
    </source>
</evidence>
<evidence type="ECO:0000313" key="8">
    <source>
        <dbReference type="Proteomes" id="UP000177165"/>
    </source>
</evidence>
<feature type="region of interest" description="Disordered" evidence="5">
    <location>
        <begin position="28"/>
        <end position="63"/>
    </location>
</feature>
<dbReference type="Gene3D" id="1.20.120.910">
    <property type="entry name" value="DksA, coiled-coil domain"/>
    <property type="match status" value="1"/>
</dbReference>
<keyword evidence="2" id="KW-0863">Zinc-finger</keyword>
<evidence type="ECO:0000259" key="6">
    <source>
        <dbReference type="Pfam" id="PF01258"/>
    </source>
</evidence>
<feature type="compositionally biased region" description="Basic and acidic residues" evidence="5">
    <location>
        <begin position="31"/>
        <end position="45"/>
    </location>
</feature>
<dbReference type="PANTHER" id="PTHR33823">
    <property type="entry name" value="RNA POLYMERASE-BINDING TRANSCRIPTION FACTOR DKSA-RELATED"/>
    <property type="match status" value="1"/>
</dbReference>
<accession>A0A1G2ANI3</accession>
<feature type="domain" description="Zinc finger DksA/TraR C4-type" evidence="6">
    <location>
        <begin position="95"/>
        <end position="126"/>
    </location>
</feature>
<dbReference type="GO" id="GO:0008270">
    <property type="term" value="F:zinc ion binding"/>
    <property type="evidence" value="ECO:0007669"/>
    <property type="project" value="UniProtKB-KW"/>
</dbReference>
<dbReference type="STRING" id="1798540.A3B74_02010"/>
<feature type="compositionally biased region" description="Acidic residues" evidence="5">
    <location>
        <begin position="49"/>
        <end position="61"/>
    </location>
</feature>
<name>A0A1G2ANI3_9BACT</name>
<evidence type="ECO:0000256" key="4">
    <source>
        <dbReference type="PROSITE-ProRule" id="PRU00510"/>
    </source>
</evidence>
<dbReference type="AlphaFoldDB" id="A0A1G2ANI3"/>
<evidence type="ECO:0000256" key="2">
    <source>
        <dbReference type="ARBA" id="ARBA00022771"/>
    </source>
</evidence>
<dbReference type="InterPro" id="IPR000962">
    <property type="entry name" value="Znf_DskA_TraR"/>
</dbReference>
<dbReference type="Pfam" id="PF01258">
    <property type="entry name" value="zf-dskA_traR"/>
    <property type="match status" value="1"/>
</dbReference>
<evidence type="ECO:0000313" key="7">
    <source>
        <dbReference type="EMBL" id="OGY78451.1"/>
    </source>
</evidence>
<sequence length="130" mass="14919">MIMNQEEFNNIRQNLELEKTRIEKALQGVSHADERDHVPGEHEPTFPDYGDDNATELEDNSPNEVADFARNVSVTGDLEHELERIKKALRRLPEGDYGRCVRCKKEIPLARLKVYPAALYCLQCAQHEGE</sequence>
<proteinExistence type="predicted"/>
<dbReference type="PROSITE" id="PS51128">
    <property type="entry name" value="ZF_DKSA_2"/>
    <property type="match status" value="1"/>
</dbReference>
<protein>
    <recommendedName>
        <fullName evidence="6">Zinc finger DksA/TraR C4-type domain-containing protein</fullName>
    </recommendedName>
</protein>
<keyword evidence="1" id="KW-0479">Metal-binding</keyword>
<dbReference type="EMBL" id="MHKB01000015">
    <property type="protein sequence ID" value="OGY78451.1"/>
    <property type="molecule type" value="Genomic_DNA"/>
</dbReference>
<feature type="zinc finger region" description="dksA C4-type" evidence="4">
    <location>
        <begin position="100"/>
        <end position="124"/>
    </location>
</feature>
<evidence type="ECO:0000256" key="3">
    <source>
        <dbReference type="ARBA" id="ARBA00022833"/>
    </source>
</evidence>
<gene>
    <name evidence="7" type="ORF">A3B74_02010</name>
</gene>
<dbReference type="SUPFAM" id="SSF57716">
    <property type="entry name" value="Glucocorticoid receptor-like (DNA-binding domain)"/>
    <property type="match status" value="1"/>
</dbReference>
<comment type="caution">
    <text evidence="7">The sequence shown here is derived from an EMBL/GenBank/DDBJ whole genome shotgun (WGS) entry which is preliminary data.</text>
</comment>
<keyword evidence="3" id="KW-0862">Zinc</keyword>
<dbReference type="Proteomes" id="UP000177165">
    <property type="component" value="Unassembled WGS sequence"/>
</dbReference>
<organism evidence="7 8">
    <name type="scientific">Candidatus Kerfeldbacteria bacterium RIFCSPHIGHO2_02_FULL_42_14</name>
    <dbReference type="NCBI Taxonomy" id="1798540"/>
    <lineage>
        <taxon>Bacteria</taxon>
        <taxon>Candidatus Kerfeldiibacteriota</taxon>
    </lineage>
</organism>
<dbReference type="PANTHER" id="PTHR33823:SF4">
    <property type="entry name" value="GENERAL STRESS PROTEIN 16O"/>
    <property type="match status" value="1"/>
</dbReference>
<evidence type="ECO:0000256" key="1">
    <source>
        <dbReference type="ARBA" id="ARBA00022723"/>
    </source>
</evidence>
<reference evidence="7 8" key="1">
    <citation type="journal article" date="2016" name="Nat. Commun.">
        <title>Thousands of microbial genomes shed light on interconnected biogeochemical processes in an aquifer system.</title>
        <authorList>
            <person name="Anantharaman K."/>
            <person name="Brown C.T."/>
            <person name="Hug L.A."/>
            <person name="Sharon I."/>
            <person name="Castelle C.J."/>
            <person name="Probst A.J."/>
            <person name="Thomas B.C."/>
            <person name="Singh A."/>
            <person name="Wilkins M.J."/>
            <person name="Karaoz U."/>
            <person name="Brodie E.L."/>
            <person name="Williams K.H."/>
            <person name="Hubbard S.S."/>
            <person name="Banfield J.F."/>
        </authorList>
    </citation>
    <scope>NUCLEOTIDE SEQUENCE [LARGE SCALE GENOMIC DNA]</scope>
</reference>